<evidence type="ECO:0000313" key="4">
    <source>
        <dbReference type="Proteomes" id="UP001431235"/>
    </source>
</evidence>
<dbReference type="InterPro" id="IPR000182">
    <property type="entry name" value="GNAT_dom"/>
</dbReference>
<dbReference type="Gene3D" id="3.40.630.30">
    <property type="match status" value="1"/>
</dbReference>
<sequence length="189" mass="21009">MRGKPEVRRLPPRLPYPELSSPRLRLREVRGAAAPALFAIHSDPRGMRYGSCPAWTEPAQAERTVADIQRQRRGLDRLVRAIADAHSDRLVGTSAAVATHLEQGRAGIGYSLHPHWPGHGLASEVLLRIPHALFEDMGTAPDRSRHRPAPPGLVPPGRKAGLRPRGRAARTLARQWRIRRHQAVWPAAR</sequence>
<dbReference type="Pfam" id="PF13302">
    <property type="entry name" value="Acetyltransf_3"/>
    <property type="match status" value="1"/>
</dbReference>
<dbReference type="SUPFAM" id="SSF55729">
    <property type="entry name" value="Acyl-CoA N-acyltransferases (Nat)"/>
    <property type="match status" value="1"/>
</dbReference>
<reference evidence="3 4" key="1">
    <citation type="submission" date="2021-08" db="EMBL/GenBank/DDBJ databases">
        <title>Novel members of of the genus Stenotrophomonas from differernt environment.</title>
        <authorList>
            <person name="Deng Y."/>
        </authorList>
    </citation>
    <scope>NUCLEOTIDE SEQUENCE [LARGE SCALE GENOMIC DNA]</scope>
    <source>
        <strain evidence="3 4">CPCC 101365</strain>
    </source>
</reference>
<feature type="region of interest" description="Disordered" evidence="1">
    <location>
        <begin position="138"/>
        <end position="166"/>
    </location>
</feature>
<dbReference type="InterPro" id="IPR016181">
    <property type="entry name" value="Acyl_CoA_acyltransferase"/>
</dbReference>
<gene>
    <name evidence="3" type="ORF">K5L01_00485</name>
</gene>
<organism evidence="3 4">
    <name type="scientific">Stenotrophomonas mori</name>
    <dbReference type="NCBI Taxonomy" id="2871096"/>
    <lineage>
        <taxon>Bacteria</taxon>
        <taxon>Pseudomonadati</taxon>
        <taxon>Pseudomonadota</taxon>
        <taxon>Gammaproteobacteria</taxon>
        <taxon>Lysobacterales</taxon>
        <taxon>Lysobacteraceae</taxon>
        <taxon>Stenotrophomonas</taxon>
    </lineage>
</organism>
<evidence type="ECO:0000256" key="1">
    <source>
        <dbReference type="SAM" id="MobiDB-lite"/>
    </source>
</evidence>
<dbReference type="Proteomes" id="UP001431235">
    <property type="component" value="Unassembled WGS sequence"/>
</dbReference>
<proteinExistence type="predicted"/>
<dbReference type="RefSeq" id="WP_250060934.1">
    <property type="nucleotide sequence ID" value="NZ_JAIKTS010000001.1"/>
</dbReference>
<feature type="domain" description="N-acetyltransferase" evidence="2">
    <location>
        <begin position="23"/>
        <end position="139"/>
    </location>
</feature>
<comment type="caution">
    <text evidence="3">The sequence shown here is derived from an EMBL/GenBank/DDBJ whole genome shotgun (WGS) entry which is preliminary data.</text>
</comment>
<dbReference type="InterPro" id="IPR051531">
    <property type="entry name" value="N-acetyltransferase"/>
</dbReference>
<evidence type="ECO:0000313" key="3">
    <source>
        <dbReference type="EMBL" id="MCL7713136.1"/>
    </source>
</evidence>
<protein>
    <submittedName>
        <fullName evidence="3">GNAT family N-acetyltransferase</fullName>
    </submittedName>
</protein>
<dbReference type="EMBL" id="JAIKTS010000001">
    <property type="protein sequence ID" value="MCL7713136.1"/>
    <property type="molecule type" value="Genomic_DNA"/>
</dbReference>
<dbReference type="PANTHER" id="PTHR43792">
    <property type="entry name" value="GNAT FAMILY, PUTATIVE (AFU_ORTHOLOGUE AFUA_3G00765)-RELATED-RELATED"/>
    <property type="match status" value="1"/>
</dbReference>
<accession>A0ABT0SDE5</accession>
<keyword evidence="4" id="KW-1185">Reference proteome</keyword>
<name>A0ABT0SDE5_9GAMM</name>
<evidence type="ECO:0000259" key="2">
    <source>
        <dbReference type="Pfam" id="PF13302"/>
    </source>
</evidence>